<keyword evidence="5 6" id="KW-0535">Nitrogen fixation</keyword>
<dbReference type="InterPro" id="IPR000510">
    <property type="entry name" value="Nase/OxRdtase_comp1"/>
</dbReference>
<comment type="function">
    <text evidence="1">This protein may play a role in the biosynthesis of the prosthetic group of nitrogenase (FeMo cofactor).</text>
</comment>
<comment type="similarity">
    <text evidence="3 6">Belongs to the NifD/NifK/NifE/NifN family.</text>
</comment>
<dbReference type="EMBL" id="JAWRCO010000001">
    <property type="protein sequence ID" value="MDW6004009.1"/>
    <property type="molecule type" value="Genomic_DNA"/>
</dbReference>
<dbReference type="EMBL" id="FXXI01000001">
    <property type="protein sequence ID" value="SMR99194.1"/>
    <property type="molecule type" value="Genomic_DNA"/>
</dbReference>
<evidence type="ECO:0000256" key="5">
    <source>
        <dbReference type="ARBA" id="ARBA00023231"/>
    </source>
</evidence>
<dbReference type="NCBIfam" id="TIGR01285">
    <property type="entry name" value="nifN"/>
    <property type="match status" value="1"/>
</dbReference>
<reference evidence="9 10" key="1">
    <citation type="submission" date="2017-05" db="EMBL/GenBank/DDBJ databases">
        <authorList>
            <person name="Song R."/>
            <person name="Chenine A.L."/>
            <person name="Ruprecht R.M."/>
        </authorList>
    </citation>
    <scope>NUCLEOTIDE SEQUENCE [LARGE SCALE GENOMIC DNA]</scope>
    <source>
        <strain evidence="9 10">CECT 7927</strain>
    </source>
</reference>
<reference evidence="8 11" key="2">
    <citation type="submission" date="2023-11" db="EMBL/GenBank/DDBJ databases">
        <title>Plant-associative lifestyle of Vibrio porteresiae and its evolutionary dynamics.</title>
        <authorList>
            <person name="Rameshkumar N."/>
            <person name="Kirti K."/>
        </authorList>
    </citation>
    <scope>NUCLEOTIDE SEQUENCE [LARGE SCALE GENOMIC DNA]</scope>
    <source>
        <strain evidence="8 11">MSSRF38</strain>
    </source>
</reference>
<dbReference type="Gene3D" id="3.40.50.1980">
    <property type="entry name" value="Nitrogenase molybdenum iron protein domain"/>
    <property type="match status" value="3"/>
</dbReference>
<dbReference type="Proteomes" id="UP001283366">
    <property type="component" value="Unassembled WGS sequence"/>
</dbReference>
<name>A0A1Y6INF8_9VIBR</name>
<dbReference type="Proteomes" id="UP000196125">
    <property type="component" value="Unassembled WGS sequence"/>
</dbReference>
<dbReference type="RefSeq" id="WP_234993516.1">
    <property type="nucleotide sequence ID" value="NZ_AP024883.1"/>
</dbReference>
<evidence type="ECO:0000313" key="9">
    <source>
        <dbReference type="EMBL" id="SMR99194.1"/>
    </source>
</evidence>
<dbReference type="InterPro" id="IPR000318">
    <property type="entry name" value="Nase_comp1_CS"/>
</dbReference>
<dbReference type="PANTHER" id="PTHR33712:SF7">
    <property type="entry name" value="LIGHT-INDEPENDENT PROTOCHLOROPHYLLIDE REDUCTASE SUBUNIT B"/>
    <property type="match status" value="1"/>
</dbReference>
<dbReference type="Gene3D" id="6.10.250.1090">
    <property type="match status" value="1"/>
</dbReference>
<evidence type="ECO:0000259" key="7">
    <source>
        <dbReference type="Pfam" id="PF00148"/>
    </source>
</evidence>
<dbReference type="PANTHER" id="PTHR33712">
    <property type="entry name" value="LIGHT-INDEPENDENT PROTOCHLOROPHYLLIDE REDUCTASE SUBUNIT B"/>
    <property type="match status" value="1"/>
</dbReference>
<sequence>MKVIRQNTPLVTQPLKTSPATGATLACLGILRSIPLMHGSQGCSAFAKVYLIQHLREPIPLQNTAIDQISAVMGGEDNLAEALRVLCEKQAPELITVITTGLTEMQGCDVYHVISNFRRSYPQFAATRIVSVSTPDFTGSMQTGYAETVRSLVKQLVQHKSDRPGQRTQVNVLCSIGLTGADIETLKRYFAAFALEPVFVPDLSLSLDGHLGDAQYSATSTGGTSVLELEMMADSAATLVFGDALVDVAQWLERRFGVPYHEMGMAMTLGSTDALILQLSRLSGLEVPYWLTRARQRLQDAMLDTHFLLSSESCSIALEPDLAVGYAEMLASVGGHVAQLITTVDAPGLAQLTGVDEVIIGDLSCINGDNPHLKAVISNTHAAHICEPDLPVLRAGYPCHDQFGNMDIRQIGYEGVRERLFALANLCLHHHQDEVAPHLSAYRFEAHEVRQNQEG</sequence>
<evidence type="ECO:0000313" key="11">
    <source>
        <dbReference type="Proteomes" id="UP001283366"/>
    </source>
</evidence>
<dbReference type="UniPathway" id="UPA00782"/>
<dbReference type="InterPro" id="IPR050152">
    <property type="entry name" value="ChlB/BchB/BchZ"/>
</dbReference>
<gene>
    <name evidence="9" type="primary">nifK_2</name>
    <name evidence="8" type="synonym">nifN</name>
    <name evidence="8" type="ORF">SBX37_14210</name>
    <name evidence="9" type="ORF">VIM7927_00417</name>
</gene>
<dbReference type="InterPro" id="IPR005975">
    <property type="entry name" value="Nase_Mo-Fe_CF"/>
</dbReference>
<evidence type="ECO:0000256" key="3">
    <source>
        <dbReference type="ARBA" id="ARBA00011002"/>
    </source>
</evidence>
<dbReference type="GO" id="GO:0016163">
    <property type="term" value="F:nitrogenase activity"/>
    <property type="evidence" value="ECO:0007669"/>
    <property type="project" value="InterPro"/>
</dbReference>
<evidence type="ECO:0000313" key="10">
    <source>
        <dbReference type="Proteomes" id="UP000196125"/>
    </source>
</evidence>
<keyword evidence="9" id="KW-0560">Oxidoreductase</keyword>
<dbReference type="GO" id="GO:0065003">
    <property type="term" value="P:protein-containing complex assembly"/>
    <property type="evidence" value="ECO:0007669"/>
    <property type="project" value="InterPro"/>
</dbReference>
<comment type="pathway">
    <text evidence="2">Cofactor biosynthesis; Fe-Mo cofactor biosynthesis.</text>
</comment>
<dbReference type="Pfam" id="PF00148">
    <property type="entry name" value="Oxidored_nitro"/>
    <property type="match status" value="1"/>
</dbReference>
<keyword evidence="11" id="KW-1185">Reference proteome</keyword>
<organism evidence="9 10">
    <name type="scientific">Vibrio mangrovi</name>
    <dbReference type="NCBI Taxonomy" id="474394"/>
    <lineage>
        <taxon>Bacteria</taxon>
        <taxon>Pseudomonadati</taxon>
        <taxon>Pseudomonadota</taxon>
        <taxon>Gammaproteobacteria</taxon>
        <taxon>Vibrionales</taxon>
        <taxon>Vibrionaceae</taxon>
        <taxon>Vibrio</taxon>
    </lineage>
</organism>
<dbReference type="PROSITE" id="PS51257">
    <property type="entry name" value="PROKAR_LIPOPROTEIN"/>
    <property type="match status" value="1"/>
</dbReference>
<evidence type="ECO:0000313" key="8">
    <source>
        <dbReference type="EMBL" id="MDW6004009.1"/>
    </source>
</evidence>
<evidence type="ECO:0000256" key="1">
    <source>
        <dbReference type="ARBA" id="ARBA00003171"/>
    </source>
</evidence>
<dbReference type="AlphaFoldDB" id="A0A1Y6INF8"/>
<feature type="domain" description="Nitrogenase/oxidoreductase component 1" evidence="7">
    <location>
        <begin position="19"/>
        <end position="427"/>
    </location>
</feature>
<protein>
    <recommendedName>
        <fullName evidence="4">Nitrogenase iron-molybdenum cofactor biosynthesis protein NifN</fullName>
    </recommendedName>
</protein>
<evidence type="ECO:0000256" key="6">
    <source>
        <dbReference type="RuleBase" id="RU004021"/>
    </source>
</evidence>
<evidence type="ECO:0000256" key="4">
    <source>
        <dbReference type="ARBA" id="ARBA00013282"/>
    </source>
</evidence>
<proteinExistence type="inferred from homology"/>
<accession>A0A1Y6INF8</accession>
<dbReference type="SUPFAM" id="SSF53807">
    <property type="entry name" value="Helical backbone' metal receptor"/>
    <property type="match status" value="1"/>
</dbReference>
<evidence type="ECO:0000256" key="2">
    <source>
        <dbReference type="ARBA" id="ARBA00005155"/>
    </source>
</evidence>
<dbReference type="PROSITE" id="PS00699">
    <property type="entry name" value="NITROGENASE_1_1"/>
    <property type="match status" value="1"/>
</dbReference>